<comment type="cofactor">
    <cofactor evidence="1">
        <name>heme</name>
        <dbReference type="ChEBI" id="CHEBI:30413"/>
    </cofactor>
</comment>
<keyword evidence="6 12" id="KW-0479">Metal-binding</keyword>
<gene>
    <name evidence="13" type="ORF">RJ640_004826</name>
</gene>
<evidence type="ECO:0000256" key="6">
    <source>
        <dbReference type="ARBA" id="ARBA00022723"/>
    </source>
</evidence>
<dbReference type="SUPFAM" id="SSF48264">
    <property type="entry name" value="Cytochrome P450"/>
    <property type="match status" value="2"/>
</dbReference>
<comment type="similarity">
    <text evidence="3 12">Belongs to the cytochrome P450 family.</text>
</comment>
<dbReference type="CDD" id="cd11072">
    <property type="entry name" value="CYP71-like"/>
    <property type="match status" value="1"/>
</dbReference>
<comment type="subcellular location">
    <subcellularLocation>
        <location evidence="2">Membrane</location>
        <topology evidence="2">Single-pass membrane protein</topology>
    </subcellularLocation>
</comment>
<evidence type="ECO:0000256" key="7">
    <source>
        <dbReference type="ARBA" id="ARBA00022989"/>
    </source>
</evidence>
<keyword evidence="14" id="KW-1185">Reference proteome</keyword>
<proteinExistence type="inferred from homology"/>
<keyword evidence="7" id="KW-1133">Transmembrane helix</keyword>
<accession>A0AA88RLZ5</accession>
<dbReference type="GO" id="GO:0005506">
    <property type="term" value="F:iron ion binding"/>
    <property type="evidence" value="ECO:0007669"/>
    <property type="project" value="InterPro"/>
</dbReference>
<comment type="caution">
    <text evidence="13">The sequence shown here is derived from an EMBL/GenBank/DDBJ whole genome shotgun (WGS) entry which is preliminary data.</text>
</comment>
<dbReference type="PANTHER" id="PTHR47953:SF19">
    <property type="entry name" value="OS06G0641600 PROTEIN"/>
    <property type="match status" value="1"/>
</dbReference>
<name>A0AA88RLZ5_9ASTE</name>
<evidence type="ECO:0000256" key="5">
    <source>
        <dbReference type="ARBA" id="ARBA00022692"/>
    </source>
</evidence>
<evidence type="ECO:0008006" key="15">
    <source>
        <dbReference type="Google" id="ProtNLM"/>
    </source>
</evidence>
<dbReference type="GO" id="GO:0020037">
    <property type="term" value="F:heme binding"/>
    <property type="evidence" value="ECO:0007669"/>
    <property type="project" value="InterPro"/>
</dbReference>
<dbReference type="GO" id="GO:0016705">
    <property type="term" value="F:oxidoreductase activity, acting on paired donors, with incorporation or reduction of molecular oxygen"/>
    <property type="evidence" value="ECO:0007669"/>
    <property type="project" value="InterPro"/>
</dbReference>
<reference evidence="13" key="1">
    <citation type="submission" date="2022-12" db="EMBL/GenBank/DDBJ databases">
        <title>Draft genome assemblies for two species of Escallonia (Escalloniales).</title>
        <authorList>
            <person name="Chanderbali A."/>
            <person name="Dervinis C."/>
            <person name="Anghel I."/>
            <person name="Soltis D."/>
            <person name="Soltis P."/>
            <person name="Zapata F."/>
        </authorList>
    </citation>
    <scope>NUCLEOTIDE SEQUENCE</scope>
    <source>
        <strain evidence="13">UCBG92.1500</strain>
        <tissue evidence="13">Leaf</tissue>
    </source>
</reference>
<evidence type="ECO:0000256" key="12">
    <source>
        <dbReference type="RuleBase" id="RU000461"/>
    </source>
</evidence>
<keyword evidence="10 12" id="KW-0503">Monooxygenase</keyword>
<evidence type="ECO:0000256" key="4">
    <source>
        <dbReference type="ARBA" id="ARBA00022617"/>
    </source>
</evidence>
<keyword evidence="4 12" id="KW-0349">Heme</keyword>
<dbReference type="InterPro" id="IPR017972">
    <property type="entry name" value="Cyt_P450_CS"/>
</dbReference>
<dbReference type="InterPro" id="IPR002401">
    <property type="entry name" value="Cyt_P450_E_grp-I"/>
</dbReference>
<dbReference type="PROSITE" id="PS00086">
    <property type="entry name" value="CYTOCHROME_P450"/>
    <property type="match status" value="2"/>
</dbReference>
<sequence>MSEMLKAPHVMERAQAEVRKVFGERRNVDETGLGELRYLQAVIKETLRLHPSAPLLLPRESREQCEINGYEIPAKTTVIVNGWAINRDPRYWPQAESFYPERFLDSSIDYGGTNFEFIPFGAGRRICPGITFAIANIELPLAQLLYHFDWKLPNEVPSPSREHAGEDNLLLVKFNLALGSVQLVKRFKAKNPTLRLPPGPLQLPLIGNMHNLVGSLPHHILRDLAKKYGPLMYLRLGEVPTVVVSSPEIAKEVMKTHDLIFAQRPYFLAARILSYDSTNIVFAPYGEYWRQLRKICIMELLSAKRVKTFRAIREEEVSNVIQEILAKERTTINLSKKIFSLTYGITARAAFGEKGKDQELFLSLMEEIIELGSGFNIADMYPSVKWLEVISGLQPRFEKIHKKVDKILDNILNEHKNRTIMPTGKGDANEDLVDVLIRYQKHGDLEFPLTDSNIKAVILDIFIAGSETSSTAMGWAMSEMLKNPSVIERAQAEVREVFGKRKVVDETGLHELKFLQSVIKETLRLHPSLPLLLPRESREQCDINGYQIPAKTKVIVNAWAISRDPRHWHDAERFYPERFLDSSVDYKGTNFEYIPFGAGRRICPGIAFALANIELPLAQLLYHFEWKLPNGLKHEGLDMTEAFGSTAGRKHELCLIPVAYHSSHVG</sequence>
<keyword evidence="5" id="KW-0812">Transmembrane</keyword>
<organism evidence="13 14">
    <name type="scientific">Escallonia rubra</name>
    <dbReference type="NCBI Taxonomy" id="112253"/>
    <lineage>
        <taxon>Eukaryota</taxon>
        <taxon>Viridiplantae</taxon>
        <taxon>Streptophyta</taxon>
        <taxon>Embryophyta</taxon>
        <taxon>Tracheophyta</taxon>
        <taxon>Spermatophyta</taxon>
        <taxon>Magnoliopsida</taxon>
        <taxon>eudicotyledons</taxon>
        <taxon>Gunneridae</taxon>
        <taxon>Pentapetalae</taxon>
        <taxon>asterids</taxon>
        <taxon>campanulids</taxon>
        <taxon>Escalloniales</taxon>
        <taxon>Escalloniaceae</taxon>
        <taxon>Escallonia</taxon>
    </lineage>
</organism>
<dbReference type="InterPro" id="IPR052306">
    <property type="entry name" value="CYP450_71D"/>
</dbReference>
<dbReference type="Proteomes" id="UP001187471">
    <property type="component" value="Unassembled WGS sequence"/>
</dbReference>
<protein>
    <recommendedName>
        <fullName evidence="15">Cytochrome P450</fullName>
    </recommendedName>
</protein>
<keyword evidence="8 12" id="KW-0560">Oxidoreductase</keyword>
<evidence type="ECO:0000313" key="14">
    <source>
        <dbReference type="Proteomes" id="UP001187471"/>
    </source>
</evidence>
<evidence type="ECO:0000256" key="1">
    <source>
        <dbReference type="ARBA" id="ARBA00001971"/>
    </source>
</evidence>
<dbReference type="InterPro" id="IPR036396">
    <property type="entry name" value="Cyt_P450_sf"/>
</dbReference>
<dbReference type="AlphaFoldDB" id="A0AA88RLZ5"/>
<keyword evidence="9 12" id="KW-0408">Iron</keyword>
<dbReference type="Gene3D" id="1.10.630.10">
    <property type="entry name" value="Cytochrome P450"/>
    <property type="match status" value="2"/>
</dbReference>
<keyword evidence="11" id="KW-0472">Membrane</keyword>
<dbReference type="GO" id="GO:0004497">
    <property type="term" value="F:monooxygenase activity"/>
    <property type="evidence" value="ECO:0007669"/>
    <property type="project" value="UniProtKB-KW"/>
</dbReference>
<dbReference type="FunFam" id="1.10.630.10:FF:000008">
    <property type="entry name" value="Cytochrome P450 71D8"/>
    <property type="match status" value="1"/>
</dbReference>
<dbReference type="PRINTS" id="PR00385">
    <property type="entry name" value="P450"/>
</dbReference>
<dbReference type="PRINTS" id="PR00463">
    <property type="entry name" value="EP450I"/>
</dbReference>
<dbReference type="InterPro" id="IPR001128">
    <property type="entry name" value="Cyt_P450"/>
</dbReference>
<evidence type="ECO:0000256" key="11">
    <source>
        <dbReference type="ARBA" id="ARBA00023136"/>
    </source>
</evidence>
<evidence type="ECO:0000256" key="10">
    <source>
        <dbReference type="ARBA" id="ARBA00023033"/>
    </source>
</evidence>
<evidence type="ECO:0000256" key="9">
    <source>
        <dbReference type="ARBA" id="ARBA00023004"/>
    </source>
</evidence>
<dbReference type="Pfam" id="PF00067">
    <property type="entry name" value="p450"/>
    <property type="match status" value="2"/>
</dbReference>
<dbReference type="GO" id="GO:0016020">
    <property type="term" value="C:membrane"/>
    <property type="evidence" value="ECO:0007669"/>
    <property type="project" value="UniProtKB-SubCell"/>
</dbReference>
<dbReference type="EMBL" id="JAVXUO010001190">
    <property type="protein sequence ID" value="KAK2985145.1"/>
    <property type="molecule type" value="Genomic_DNA"/>
</dbReference>
<dbReference type="FunFam" id="1.10.630.10:FF:000126">
    <property type="entry name" value="Predicted protein"/>
    <property type="match status" value="1"/>
</dbReference>
<evidence type="ECO:0000256" key="2">
    <source>
        <dbReference type="ARBA" id="ARBA00004167"/>
    </source>
</evidence>
<evidence type="ECO:0000313" key="13">
    <source>
        <dbReference type="EMBL" id="KAK2985145.1"/>
    </source>
</evidence>
<dbReference type="PANTHER" id="PTHR47953">
    <property type="entry name" value="OS08G0105600 PROTEIN"/>
    <property type="match status" value="1"/>
</dbReference>
<evidence type="ECO:0000256" key="8">
    <source>
        <dbReference type="ARBA" id="ARBA00023002"/>
    </source>
</evidence>
<evidence type="ECO:0000256" key="3">
    <source>
        <dbReference type="ARBA" id="ARBA00010617"/>
    </source>
</evidence>